<reference evidence="3" key="1">
    <citation type="journal article" date="2023" name="Mol. Phylogenet. Evol.">
        <title>Genome-scale phylogeny and comparative genomics of the fungal order Sordariales.</title>
        <authorList>
            <person name="Hensen N."/>
            <person name="Bonometti L."/>
            <person name="Westerberg I."/>
            <person name="Brannstrom I.O."/>
            <person name="Guillou S."/>
            <person name="Cros-Aarteil S."/>
            <person name="Calhoun S."/>
            <person name="Haridas S."/>
            <person name="Kuo A."/>
            <person name="Mondo S."/>
            <person name="Pangilinan J."/>
            <person name="Riley R."/>
            <person name="LaButti K."/>
            <person name="Andreopoulos B."/>
            <person name="Lipzen A."/>
            <person name="Chen C."/>
            <person name="Yan M."/>
            <person name="Daum C."/>
            <person name="Ng V."/>
            <person name="Clum A."/>
            <person name="Steindorff A."/>
            <person name="Ohm R.A."/>
            <person name="Martin F."/>
            <person name="Silar P."/>
            <person name="Natvig D.O."/>
            <person name="Lalanne C."/>
            <person name="Gautier V."/>
            <person name="Ament-Velasquez S.L."/>
            <person name="Kruys A."/>
            <person name="Hutchinson M.I."/>
            <person name="Powell A.J."/>
            <person name="Barry K."/>
            <person name="Miller A.N."/>
            <person name="Grigoriev I.V."/>
            <person name="Debuchy R."/>
            <person name="Gladieux P."/>
            <person name="Hiltunen Thoren M."/>
            <person name="Johannesson H."/>
        </authorList>
    </citation>
    <scope>NUCLEOTIDE SEQUENCE</scope>
    <source>
        <strain evidence="3">CBS 508.74</strain>
    </source>
</reference>
<evidence type="ECO:0000313" key="4">
    <source>
        <dbReference type="Proteomes" id="UP001302812"/>
    </source>
</evidence>
<feature type="compositionally biased region" description="Low complexity" evidence="1">
    <location>
        <begin position="23"/>
        <end position="34"/>
    </location>
</feature>
<dbReference type="GeneID" id="89941494"/>
<keyword evidence="4" id="KW-1185">Reference proteome</keyword>
<reference evidence="3" key="2">
    <citation type="submission" date="2023-05" db="EMBL/GenBank/DDBJ databases">
        <authorList>
            <consortium name="Lawrence Berkeley National Laboratory"/>
            <person name="Steindorff A."/>
            <person name="Hensen N."/>
            <person name="Bonometti L."/>
            <person name="Westerberg I."/>
            <person name="Brannstrom I.O."/>
            <person name="Guillou S."/>
            <person name="Cros-Aarteil S."/>
            <person name="Calhoun S."/>
            <person name="Haridas S."/>
            <person name="Kuo A."/>
            <person name="Mondo S."/>
            <person name="Pangilinan J."/>
            <person name="Riley R."/>
            <person name="Labutti K."/>
            <person name="Andreopoulos B."/>
            <person name="Lipzen A."/>
            <person name="Chen C."/>
            <person name="Yanf M."/>
            <person name="Daum C."/>
            <person name="Ng V."/>
            <person name="Clum A."/>
            <person name="Ohm R."/>
            <person name="Martin F."/>
            <person name="Silar P."/>
            <person name="Natvig D."/>
            <person name="Lalanne C."/>
            <person name="Gautier V."/>
            <person name="Ament-Velasquez S.L."/>
            <person name="Kruys A."/>
            <person name="Hutchinson M.I."/>
            <person name="Powell A.J."/>
            <person name="Barry K."/>
            <person name="Miller A.N."/>
            <person name="Grigoriev I.V."/>
            <person name="Debuchy R."/>
            <person name="Gladieux P."/>
            <person name="Thoren M.H."/>
            <person name="Johannesson H."/>
        </authorList>
    </citation>
    <scope>NUCLEOTIDE SEQUENCE</scope>
    <source>
        <strain evidence="3">CBS 508.74</strain>
    </source>
</reference>
<accession>A0AAN6TLI0</accession>
<dbReference type="EMBL" id="MU853333">
    <property type="protein sequence ID" value="KAK4116702.1"/>
    <property type="molecule type" value="Genomic_DNA"/>
</dbReference>
<name>A0AAN6TLI0_9PEZI</name>
<evidence type="ECO:0000256" key="1">
    <source>
        <dbReference type="SAM" id="MobiDB-lite"/>
    </source>
</evidence>
<feature type="region of interest" description="Disordered" evidence="1">
    <location>
        <begin position="11"/>
        <end position="50"/>
    </location>
</feature>
<protein>
    <recommendedName>
        <fullName evidence="2">DUF7721 domain-containing protein</fullName>
    </recommendedName>
</protein>
<comment type="caution">
    <text evidence="3">The sequence shown here is derived from an EMBL/GenBank/DDBJ whole genome shotgun (WGS) entry which is preliminary data.</text>
</comment>
<feature type="domain" description="DUF7721" evidence="2">
    <location>
        <begin position="124"/>
        <end position="164"/>
    </location>
</feature>
<dbReference type="RefSeq" id="XP_064674272.1">
    <property type="nucleotide sequence ID" value="XM_064817369.1"/>
</dbReference>
<dbReference type="AlphaFoldDB" id="A0AAN6TLI0"/>
<gene>
    <name evidence="3" type="ORF">N656DRAFT_794977</name>
</gene>
<dbReference type="Proteomes" id="UP001302812">
    <property type="component" value="Unassembled WGS sequence"/>
</dbReference>
<evidence type="ECO:0000259" key="2">
    <source>
        <dbReference type="Pfam" id="PF24845"/>
    </source>
</evidence>
<sequence>MDKLLNKAVEKVFGDDDERQGQHHTGGNATHGGAYPAVGGYSHPDDEDDDKLVHNAAHHAASNAKDDDSNFFSDILGKVIQNKQQVAEEDIDEEGACLALCSPVFPSPSAYLVCDMHADNGGIDAVKSHRKLFGGSEADSGSTSASQLGSAAAVQALKLFTSGDQKGQSQSQSVFVGLAMAQAAKLFDQQAAKGNVAAGEDKQSAVMKAGELALKMYLKSYGSGSSQGSGGFGGLLGMASKFVQ</sequence>
<dbReference type="PANTHER" id="PTHR39477">
    <property type="entry name" value="CHROMOSOME 8, WHOLE GENOME SHOTGUN SEQUENCE"/>
    <property type="match status" value="1"/>
</dbReference>
<dbReference type="PANTHER" id="PTHR39477:SF1">
    <property type="entry name" value="BETA-FLANKING PROTEIN"/>
    <property type="match status" value="1"/>
</dbReference>
<evidence type="ECO:0000313" key="3">
    <source>
        <dbReference type="EMBL" id="KAK4116702.1"/>
    </source>
</evidence>
<proteinExistence type="predicted"/>
<dbReference type="Pfam" id="PF24845">
    <property type="entry name" value="DUF7721"/>
    <property type="match status" value="2"/>
</dbReference>
<dbReference type="InterPro" id="IPR056138">
    <property type="entry name" value="DUF7721"/>
</dbReference>
<organism evidence="3 4">
    <name type="scientific">Canariomyces notabilis</name>
    <dbReference type="NCBI Taxonomy" id="2074819"/>
    <lineage>
        <taxon>Eukaryota</taxon>
        <taxon>Fungi</taxon>
        <taxon>Dikarya</taxon>
        <taxon>Ascomycota</taxon>
        <taxon>Pezizomycotina</taxon>
        <taxon>Sordariomycetes</taxon>
        <taxon>Sordariomycetidae</taxon>
        <taxon>Sordariales</taxon>
        <taxon>Chaetomiaceae</taxon>
        <taxon>Canariomyces</taxon>
    </lineage>
</organism>
<feature type="domain" description="DUF7721" evidence="2">
    <location>
        <begin position="54"/>
        <end position="96"/>
    </location>
</feature>